<organism evidence="1 2">
    <name type="scientific">Evansella alkalicola</name>
    <dbReference type="NCBI Taxonomy" id="745819"/>
    <lineage>
        <taxon>Bacteria</taxon>
        <taxon>Bacillati</taxon>
        <taxon>Bacillota</taxon>
        <taxon>Bacilli</taxon>
        <taxon>Bacillales</taxon>
        <taxon>Bacillaceae</taxon>
        <taxon>Evansella</taxon>
    </lineage>
</organism>
<evidence type="ECO:0000313" key="1">
    <source>
        <dbReference type="EMBL" id="MBU9720502.1"/>
    </source>
</evidence>
<keyword evidence="2" id="KW-1185">Reference proteome</keyword>
<reference evidence="1 2" key="1">
    <citation type="submission" date="2021-06" db="EMBL/GenBank/DDBJ databases">
        <title>Bacillus sp. RD4P76, an endophyte from a halophyte.</title>
        <authorList>
            <person name="Sun J.-Q."/>
        </authorList>
    </citation>
    <scope>NUCLEOTIDE SEQUENCE [LARGE SCALE GENOMIC DNA]</scope>
    <source>
        <strain evidence="1 2">JCM 17098</strain>
    </source>
</reference>
<comment type="caution">
    <text evidence="1">The sequence shown here is derived from an EMBL/GenBank/DDBJ whole genome shotgun (WGS) entry which is preliminary data.</text>
</comment>
<gene>
    <name evidence="1" type="ORF">KS407_03470</name>
</gene>
<name>A0ABS6JQF7_9BACI</name>
<evidence type="ECO:0008006" key="3">
    <source>
        <dbReference type="Google" id="ProtNLM"/>
    </source>
</evidence>
<proteinExistence type="predicted"/>
<evidence type="ECO:0000313" key="2">
    <source>
        <dbReference type="Proteomes" id="UP000790580"/>
    </source>
</evidence>
<dbReference type="Proteomes" id="UP000790580">
    <property type="component" value="Unassembled WGS sequence"/>
</dbReference>
<dbReference type="RefSeq" id="WP_140354975.1">
    <property type="nucleotide sequence ID" value="NZ_JAHQCR010000017.1"/>
</dbReference>
<dbReference type="EMBL" id="JAHQCR010000017">
    <property type="protein sequence ID" value="MBU9720502.1"/>
    <property type="molecule type" value="Genomic_DNA"/>
</dbReference>
<sequence>MKKSELLDQLRLEVGLAFDYASSETDFFKKVLQAIYRVTEKCFKLSLYITYNDGLDMKLLYHLSSNDEYNKQVFGFGFISLCYLRATILINVKDNQMIFAPIFSNTQLKYVLGIRTMNEQYSFSTQDIEFIDELIRFIEAKQQTFE</sequence>
<accession>A0ABS6JQF7</accession>
<protein>
    <recommendedName>
        <fullName evidence="3">GAF domain-containing protein</fullName>
    </recommendedName>
</protein>